<sequence length="315" mass="34393">MRIRLPDGTVRAGRTSDLSDVGLDPAAVVDAVRTPDGAGDDIQSPAATDSGLWVDCPTPGPGYDRLARIPVPESPPSRGQLLVAVGRSRGLQTPVDDELAQLEARLAEHEGQTEDDSPDHIVPSASELREARRRVAAAGDDQTRLRERVATLRGRLNAHREAGDDASAASTQSELVEIATKLSEVETERIAAEQRLEALERAARRARDGREERLRLHDAIANRRRERRSYFCAELSEEFDDTVRELTAEFFEPTDAASDASSNSNSNSNPNRSSVVDALAAVRLADLDAPVVLTRRFFGDVETAARWLDTPVIRC</sequence>
<dbReference type="KEGG" id="hme:HFX_0227"/>
<dbReference type="GeneID" id="40155600"/>
<organism evidence="3 7">
    <name type="scientific">Haloferax mediterranei (strain ATCC 33500 / DSM 1411 / JCM 8866 / NBRC 14739 / NCIMB 2177 / R-4)</name>
    <name type="common">Halobacterium mediterranei</name>
    <dbReference type="NCBI Taxonomy" id="523841"/>
    <lineage>
        <taxon>Archaea</taxon>
        <taxon>Methanobacteriati</taxon>
        <taxon>Methanobacteriota</taxon>
        <taxon>Stenosarchaea group</taxon>
        <taxon>Halobacteria</taxon>
        <taxon>Halobacteriales</taxon>
        <taxon>Haloferacaceae</taxon>
        <taxon>Haloferax</taxon>
    </lineage>
</organism>
<reference evidence="3" key="5">
    <citation type="submission" date="2014-05" db="EMBL/GenBank/DDBJ databases">
        <authorList>
            <person name="Wang L."/>
            <person name="Yang H."/>
            <person name="Xiang H."/>
        </authorList>
    </citation>
    <scope>NUCLEOTIDE SEQUENCE</scope>
    <source>
        <strain evidence="3">CGMCC 1.2087</strain>
    </source>
</reference>
<evidence type="ECO:0000313" key="7">
    <source>
        <dbReference type="Proteomes" id="UP000006469"/>
    </source>
</evidence>
<evidence type="ECO:0000313" key="10">
    <source>
        <dbReference type="Proteomes" id="UP000299011"/>
    </source>
</evidence>
<dbReference type="Proteomes" id="UP000027075">
    <property type="component" value="Chromosome"/>
</dbReference>
<dbReference type="EMBL" id="CP001868">
    <property type="protein sequence ID" value="AFK17968.1"/>
    <property type="molecule type" value="Genomic_DNA"/>
</dbReference>
<evidence type="ECO:0000256" key="1">
    <source>
        <dbReference type="SAM" id="Coils"/>
    </source>
</evidence>
<dbReference type="HOGENOM" id="CLU_083232_0_0_2"/>
<evidence type="ECO:0000313" key="5">
    <source>
        <dbReference type="EMBL" id="EMA02754.1"/>
    </source>
</evidence>
<dbReference type="OrthoDB" id="242664at2157"/>
<gene>
    <name evidence="3" type="ordered locus">HFX_0227</name>
    <name evidence="4" type="ORF">BM92_08120</name>
    <name evidence="5" type="ORF">C439_09235</name>
    <name evidence="6" type="ORF">E6P09_04245</name>
</gene>
<evidence type="ECO:0000313" key="8">
    <source>
        <dbReference type="Proteomes" id="UP000011603"/>
    </source>
</evidence>
<dbReference type="eggNOG" id="arCOG08972">
    <property type="taxonomic scope" value="Archaea"/>
</dbReference>
<name>I3R158_HALMT</name>
<keyword evidence="8" id="KW-1185">Reference proteome</keyword>
<evidence type="ECO:0000313" key="6">
    <source>
        <dbReference type="EMBL" id="QCQ74520.1"/>
    </source>
</evidence>
<dbReference type="Pfam" id="PF25254">
    <property type="entry name" value="DUF7856"/>
    <property type="match status" value="1"/>
</dbReference>
<dbReference type="EMBL" id="CP007551">
    <property type="protein sequence ID" value="AHZ22610.1"/>
    <property type="molecule type" value="Genomic_DNA"/>
</dbReference>
<dbReference type="Proteomes" id="UP000011603">
    <property type="component" value="Unassembled WGS sequence"/>
</dbReference>
<evidence type="ECO:0000313" key="4">
    <source>
        <dbReference type="EMBL" id="AHZ22610.1"/>
    </source>
</evidence>
<accession>I3R158</accession>
<reference evidence="3" key="1">
    <citation type="journal article" date="2012" name="Appl. Environ. Microbiol.">
        <title>Identification of the haloarchaeal phasin (PhaP) that functions in polyhydroxyalkanoate accumulation and granule formation in Haloferax mediterranei.</title>
        <authorList>
            <person name="Cai S."/>
            <person name="Cai L."/>
            <person name="Liu H."/>
            <person name="Liu X."/>
            <person name="Han J."/>
            <person name="Zhou J."/>
            <person name="Xiang H."/>
        </authorList>
    </citation>
    <scope>NUCLEOTIDE SEQUENCE</scope>
    <source>
        <strain evidence="3">CGMCC 1.2087</strain>
    </source>
</reference>
<reference evidence="3 7" key="2">
    <citation type="journal article" date="2012" name="J. Bacteriol.">
        <title>Complete genome sequence of the metabolically versatile halophilic archaeon Haloferax mediterranei, a poly(3-hydroxybutyrate-co-3-hydroxyvalerate) producer.</title>
        <authorList>
            <person name="Han J."/>
            <person name="Zhang F."/>
            <person name="Hou J."/>
            <person name="Liu X."/>
            <person name="Li M."/>
            <person name="Liu H."/>
            <person name="Cai L."/>
            <person name="Zhang B."/>
            <person name="Chen Y."/>
            <person name="Zhou J."/>
            <person name="Hu S."/>
            <person name="Xiang H."/>
        </authorList>
    </citation>
    <scope>NUCLEOTIDE SEQUENCE [LARGE SCALE GENOMIC DNA]</scope>
    <source>
        <strain evidence="7">ATCC 33500 / DSM 1411 / JCM 8866 / NBRC 14739 / NCIMB 2177 / R-4</strain>
        <strain evidence="3">CGMCC 1.2087</strain>
    </source>
</reference>
<feature type="coiled-coil region" evidence="1">
    <location>
        <begin position="182"/>
        <end position="209"/>
    </location>
</feature>
<reference evidence="6 10" key="6">
    <citation type="submission" date="2019-04" db="EMBL/GenBank/DDBJ databases">
        <title>Methylomes of two halophilic Archaea, Haloarcula marismortui and Haloferax mediterranei.</title>
        <authorList>
            <person name="DasSarma S."/>
            <person name="DasSarma P."/>
            <person name="DasSarma S."/>
            <person name="Fomenkov A."/>
            <person name="Vincze T."/>
            <person name="Anton B.P."/>
            <person name="Roberts R.J."/>
        </authorList>
    </citation>
    <scope>NUCLEOTIDE SEQUENCE [LARGE SCALE GENOMIC DNA]</scope>
    <source>
        <strain evidence="6">ATCC 33500</strain>
        <strain evidence="10">ATCC 33500 / DSM 1411 / JCM 8866 / NBRC 14739 / NCIMB 2177 / R-4</strain>
    </source>
</reference>
<dbReference type="EMBL" id="CP039139">
    <property type="protein sequence ID" value="QCQ74520.1"/>
    <property type="molecule type" value="Genomic_DNA"/>
</dbReference>
<proteinExistence type="predicted"/>
<dbReference type="EMBL" id="AOLO01000007">
    <property type="protein sequence ID" value="EMA02754.1"/>
    <property type="molecule type" value="Genomic_DNA"/>
</dbReference>
<dbReference type="PATRIC" id="fig|523841.21.peg.1877"/>
<evidence type="ECO:0000313" key="9">
    <source>
        <dbReference type="Proteomes" id="UP000027075"/>
    </source>
</evidence>
<reference evidence="4 9" key="4">
    <citation type="submission" date="2014-04" db="EMBL/GenBank/DDBJ databases">
        <title>Transcriptional profiles of Haloferax mediterranei on the basis of nitrogen availability.</title>
        <authorList>
            <person name="Bautista V."/>
        </authorList>
    </citation>
    <scope>NUCLEOTIDE SEQUENCE [LARGE SCALE GENOMIC DNA]</scope>
    <source>
        <strain evidence="4">ATCC 33500</strain>
        <strain evidence="9">ATCC 33500 / DSM 1411 / JCM 8866 / NBRC 14739 / NCIMB 2177 / R-4</strain>
    </source>
</reference>
<dbReference type="STRING" id="523841.HFX_0227"/>
<dbReference type="Proteomes" id="UP000006469">
    <property type="component" value="Chromosome"/>
</dbReference>
<dbReference type="Proteomes" id="UP000299011">
    <property type="component" value="Chromosome"/>
</dbReference>
<keyword evidence="1" id="KW-0175">Coiled coil</keyword>
<evidence type="ECO:0000313" key="3">
    <source>
        <dbReference type="EMBL" id="AFK17968.1"/>
    </source>
</evidence>
<dbReference type="RefSeq" id="WP_004058373.1">
    <property type="nucleotide sequence ID" value="NC_017941.2"/>
</dbReference>
<reference evidence="5 8" key="3">
    <citation type="journal article" date="2014" name="PLoS Genet.">
        <title>Phylogenetically driven sequencing of extremely halophilic archaea reveals strategies for static and dynamic osmo-response.</title>
        <authorList>
            <person name="Becker E.A."/>
            <person name="Seitzer P.M."/>
            <person name="Tritt A."/>
            <person name="Larsen D."/>
            <person name="Krusor M."/>
            <person name="Yao A.I."/>
            <person name="Wu D."/>
            <person name="Madern D."/>
            <person name="Eisen J.A."/>
            <person name="Darling A.E."/>
            <person name="Facciotti M.T."/>
        </authorList>
    </citation>
    <scope>NUCLEOTIDE SEQUENCE [LARGE SCALE GENOMIC DNA]</scope>
    <source>
        <strain evidence="5">ATCC 33500</strain>
        <strain evidence="8">ATCC 33500 / DSM 1411 / JCM 8866 / NBRC 14739 / NCIMB 2177 / R-4</strain>
    </source>
</reference>
<dbReference type="AlphaFoldDB" id="I3R158"/>
<dbReference type="PaxDb" id="523841-HFX_0227"/>
<feature type="region of interest" description="Disordered" evidence="2">
    <location>
        <begin position="1"/>
        <end position="21"/>
    </location>
</feature>
<dbReference type="InterPro" id="IPR057178">
    <property type="entry name" value="DUF7856"/>
</dbReference>
<protein>
    <submittedName>
        <fullName evidence="3">Uncharacterized protein</fullName>
    </submittedName>
</protein>
<evidence type="ECO:0000256" key="2">
    <source>
        <dbReference type="SAM" id="MobiDB-lite"/>
    </source>
</evidence>